<feature type="compositionally biased region" description="Basic and acidic residues" evidence="1">
    <location>
        <begin position="94"/>
        <end position="115"/>
    </location>
</feature>
<evidence type="ECO:0000256" key="1">
    <source>
        <dbReference type="SAM" id="MobiDB-lite"/>
    </source>
</evidence>
<comment type="caution">
    <text evidence="3">The sequence shown here is derived from an EMBL/GenBank/DDBJ whole genome shotgun (WGS) entry which is preliminary data.</text>
</comment>
<gene>
    <name evidence="2" type="ORF">GCM10007884_23980</name>
    <name evidence="3" type="ORF">GGR33_004610</name>
</gene>
<dbReference type="AlphaFoldDB" id="A0A7W6AKF9"/>
<evidence type="ECO:0000313" key="2">
    <source>
        <dbReference type="EMBL" id="GLS44410.1"/>
    </source>
</evidence>
<evidence type="ECO:0000313" key="3">
    <source>
        <dbReference type="EMBL" id="MBB3905082.1"/>
    </source>
</evidence>
<feature type="region of interest" description="Disordered" evidence="1">
    <location>
        <begin position="92"/>
        <end position="115"/>
    </location>
</feature>
<reference evidence="2" key="4">
    <citation type="submission" date="2023-01" db="EMBL/GenBank/DDBJ databases">
        <title>Draft genome sequence of Methylobacterium brachythecii strain NBRC 107710.</title>
        <authorList>
            <person name="Sun Q."/>
            <person name="Mori K."/>
        </authorList>
    </citation>
    <scope>NUCLEOTIDE SEQUENCE</scope>
    <source>
        <strain evidence="2">NBRC 107710</strain>
    </source>
</reference>
<reference evidence="5" key="2">
    <citation type="journal article" date="2019" name="Int. J. Syst. Evol. Microbiol.">
        <title>The Global Catalogue of Microorganisms (GCM) 10K type strain sequencing project: providing services to taxonomists for standard genome sequencing and annotation.</title>
        <authorList>
            <consortium name="The Broad Institute Genomics Platform"/>
            <consortium name="The Broad Institute Genome Sequencing Center for Infectious Disease"/>
            <person name="Wu L."/>
            <person name="Ma J."/>
        </authorList>
    </citation>
    <scope>NUCLEOTIDE SEQUENCE [LARGE SCALE GENOMIC DNA]</scope>
    <source>
        <strain evidence="5">NBRC 107710</strain>
    </source>
</reference>
<sequence>MSNRIYVAKTWIILNLCHGQEHEIPVILRYHMTPGSPATREQPEDPAEVDILSAHITSAIDPRGVEAPTWLFSRIEGDSELKRYLLSEACEQDQADRDAADERRAKDLRDERRAA</sequence>
<dbReference type="EMBL" id="BSPG01000011">
    <property type="protein sequence ID" value="GLS44410.1"/>
    <property type="molecule type" value="Genomic_DNA"/>
</dbReference>
<dbReference type="EMBL" id="JACIDN010000010">
    <property type="protein sequence ID" value="MBB3905082.1"/>
    <property type="molecule type" value="Genomic_DNA"/>
</dbReference>
<keyword evidence="5" id="KW-1185">Reference proteome</keyword>
<evidence type="ECO:0000313" key="4">
    <source>
        <dbReference type="Proteomes" id="UP000517759"/>
    </source>
</evidence>
<reference evidence="2" key="1">
    <citation type="journal article" date="2014" name="Int. J. Syst. Evol. Microbiol.">
        <title>Complete genome of a new Firmicutes species belonging to the dominant human colonic microbiota ('Ruminococcus bicirculans') reveals two chromosomes and a selective capacity to utilize plant glucans.</title>
        <authorList>
            <consortium name="NISC Comparative Sequencing Program"/>
            <person name="Wegmann U."/>
            <person name="Louis P."/>
            <person name="Goesmann A."/>
            <person name="Henrissat B."/>
            <person name="Duncan S.H."/>
            <person name="Flint H.J."/>
        </authorList>
    </citation>
    <scope>NUCLEOTIDE SEQUENCE</scope>
    <source>
        <strain evidence="2">NBRC 107710</strain>
    </source>
</reference>
<accession>A0A7W6AKF9</accession>
<organism evidence="3 4">
    <name type="scientific">Methylobacterium brachythecii</name>
    <dbReference type="NCBI Taxonomy" id="1176177"/>
    <lineage>
        <taxon>Bacteria</taxon>
        <taxon>Pseudomonadati</taxon>
        <taxon>Pseudomonadota</taxon>
        <taxon>Alphaproteobacteria</taxon>
        <taxon>Hyphomicrobiales</taxon>
        <taxon>Methylobacteriaceae</taxon>
        <taxon>Methylobacterium</taxon>
    </lineage>
</organism>
<dbReference type="Proteomes" id="UP000517759">
    <property type="component" value="Unassembled WGS sequence"/>
</dbReference>
<evidence type="ECO:0000313" key="5">
    <source>
        <dbReference type="Proteomes" id="UP001156881"/>
    </source>
</evidence>
<dbReference type="Proteomes" id="UP001156881">
    <property type="component" value="Unassembled WGS sequence"/>
</dbReference>
<proteinExistence type="predicted"/>
<reference evidence="3 4" key="3">
    <citation type="submission" date="2020-08" db="EMBL/GenBank/DDBJ databases">
        <title>Genomic Encyclopedia of Type Strains, Phase IV (KMG-IV): sequencing the most valuable type-strain genomes for metagenomic binning, comparative biology and taxonomic classification.</title>
        <authorList>
            <person name="Goeker M."/>
        </authorList>
    </citation>
    <scope>NUCLEOTIDE SEQUENCE [LARGE SCALE GENOMIC DNA]</scope>
    <source>
        <strain evidence="3 4">DSM 24105</strain>
    </source>
</reference>
<dbReference type="RefSeq" id="WP_183510935.1">
    <property type="nucleotide sequence ID" value="NZ_BSPG01000011.1"/>
</dbReference>
<name>A0A7W6AKF9_9HYPH</name>
<protein>
    <submittedName>
        <fullName evidence="3">Uncharacterized protein</fullName>
    </submittedName>
</protein>